<feature type="transmembrane region" description="Helical" evidence="5">
    <location>
        <begin position="122"/>
        <end position="142"/>
    </location>
</feature>
<protein>
    <recommendedName>
        <fullName evidence="6">Major facilitator superfamily (MFS) profile domain-containing protein</fullName>
    </recommendedName>
</protein>
<dbReference type="SUPFAM" id="SSF103473">
    <property type="entry name" value="MFS general substrate transporter"/>
    <property type="match status" value="1"/>
</dbReference>
<dbReference type="GO" id="GO:0022857">
    <property type="term" value="F:transmembrane transporter activity"/>
    <property type="evidence" value="ECO:0007669"/>
    <property type="project" value="InterPro"/>
</dbReference>
<comment type="subcellular location">
    <subcellularLocation>
        <location evidence="1">Cell membrane</location>
        <topology evidence="1">Multi-pass membrane protein</topology>
    </subcellularLocation>
</comment>
<evidence type="ECO:0000313" key="7">
    <source>
        <dbReference type="EMBL" id="CAA9388822.1"/>
    </source>
</evidence>
<feature type="transmembrane region" description="Helical" evidence="5">
    <location>
        <begin position="174"/>
        <end position="198"/>
    </location>
</feature>
<dbReference type="PANTHER" id="PTHR11360">
    <property type="entry name" value="MONOCARBOXYLATE TRANSPORTER"/>
    <property type="match status" value="1"/>
</dbReference>
<evidence type="ECO:0000259" key="6">
    <source>
        <dbReference type="PROSITE" id="PS50850"/>
    </source>
</evidence>
<proteinExistence type="predicted"/>
<dbReference type="GO" id="GO:0005886">
    <property type="term" value="C:plasma membrane"/>
    <property type="evidence" value="ECO:0007669"/>
    <property type="project" value="UniProtKB-SubCell"/>
</dbReference>
<keyword evidence="3 5" id="KW-1133">Transmembrane helix</keyword>
<organism evidence="7">
    <name type="scientific">uncultured Rubrobacteraceae bacterium</name>
    <dbReference type="NCBI Taxonomy" id="349277"/>
    <lineage>
        <taxon>Bacteria</taxon>
        <taxon>Bacillati</taxon>
        <taxon>Actinomycetota</taxon>
        <taxon>Rubrobacteria</taxon>
        <taxon>Rubrobacterales</taxon>
        <taxon>Rubrobacteraceae</taxon>
        <taxon>environmental samples</taxon>
    </lineage>
</organism>
<dbReference type="PROSITE" id="PS50850">
    <property type="entry name" value="MFS"/>
    <property type="match status" value="1"/>
</dbReference>
<dbReference type="InterPro" id="IPR011701">
    <property type="entry name" value="MFS"/>
</dbReference>
<feature type="transmembrane region" description="Helical" evidence="5">
    <location>
        <begin position="240"/>
        <end position="258"/>
    </location>
</feature>
<dbReference type="Gene3D" id="1.20.1250.20">
    <property type="entry name" value="MFS general substrate transporter like domains"/>
    <property type="match status" value="1"/>
</dbReference>
<feature type="transmembrane region" description="Helical" evidence="5">
    <location>
        <begin position="297"/>
        <end position="317"/>
    </location>
</feature>
<evidence type="ECO:0000256" key="1">
    <source>
        <dbReference type="ARBA" id="ARBA00004651"/>
    </source>
</evidence>
<sequence length="362" mass="37843">MSGALGLGVVASGILAPLVGALCDVAGSRWVFFIGAVIGSAGLAAFSKATESWQVLAAWALLVGPAMACTLYEPAYVTIDQWFRGRSTGKAIGVLTLLAGLSAPIFIPLTQGLVENMGWRNATLILATVLLAAVGTLALVLLRDRPREEARRERLGLRETYGALGASFRHTNRVFWLVSISYFLGVAATFGLLFHQVAYLQELGLSARTAALAAGLVGLVGLPGRLLFPMLGDRVRPSFVIAAVFFMLALSGMLMPSAGESLRLYLYVGLFGISFGAVLPMRAVIMGHHFGGALYGRLMGLQAALLALATAGGPFAAGTLRGVCGSYALLAPAAIVLLLLAIPAILASERSRTGGESRPRTL</sequence>
<evidence type="ECO:0000256" key="4">
    <source>
        <dbReference type="ARBA" id="ARBA00023136"/>
    </source>
</evidence>
<dbReference type="AlphaFoldDB" id="A0A6J4NPB4"/>
<evidence type="ECO:0000256" key="2">
    <source>
        <dbReference type="ARBA" id="ARBA00022692"/>
    </source>
</evidence>
<name>A0A6J4NPB4_9ACTN</name>
<feature type="transmembrane region" description="Helical" evidence="5">
    <location>
        <begin position="329"/>
        <end position="348"/>
    </location>
</feature>
<evidence type="ECO:0000256" key="3">
    <source>
        <dbReference type="ARBA" id="ARBA00022989"/>
    </source>
</evidence>
<dbReference type="Pfam" id="PF07690">
    <property type="entry name" value="MFS_1"/>
    <property type="match status" value="1"/>
</dbReference>
<dbReference type="InterPro" id="IPR050327">
    <property type="entry name" value="Proton-linked_MCT"/>
</dbReference>
<dbReference type="EMBL" id="CADCUV010000023">
    <property type="protein sequence ID" value="CAA9388822.1"/>
    <property type="molecule type" value="Genomic_DNA"/>
</dbReference>
<gene>
    <name evidence="7" type="ORF">AVDCRST_MAG22-388</name>
</gene>
<feature type="transmembrane region" description="Helical" evidence="5">
    <location>
        <begin position="30"/>
        <end position="46"/>
    </location>
</feature>
<keyword evidence="4 5" id="KW-0472">Membrane</keyword>
<dbReference type="InterPro" id="IPR036259">
    <property type="entry name" value="MFS_trans_sf"/>
</dbReference>
<dbReference type="InterPro" id="IPR020846">
    <property type="entry name" value="MFS_dom"/>
</dbReference>
<feature type="transmembrane region" description="Helical" evidence="5">
    <location>
        <begin position="210"/>
        <end position="228"/>
    </location>
</feature>
<accession>A0A6J4NPB4</accession>
<reference evidence="7" key="1">
    <citation type="submission" date="2020-02" db="EMBL/GenBank/DDBJ databases">
        <authorList>
            <person name="Meier V. D."/>
        </authorList>
    </citation>
    <scope>NUCLEOTIDE SEQUENCE</scope>
    <source>
        <strain evidence="7">AVDCRST_MAG22</strain>
    </source>
</reference>
<dbReference type="PANTHER" id="PTHR11360:SF290">
    <property type="entry name" value="MONOCARBOXYLATE MFS PERMEASE"/>
    <property type="match status" value="1"/>
</dbReference>
<evidence type="ECO:0000256" key="5">
    <source>
        <dbReference type="SAM" id="Phobius"/>
    </source>
</evidence>
<feature type="transmembrane region" description="Helical" evidence="5">
    <location>
        <begin position="91"/>
        <end position="110"/>
    </location>
</feature>
<feature type="transmembrane region" description="Helical" evidence="5">
    <location>
        <begin position="264"/>
        <end position="285"/>
    </location>
</feature>
<keyword evidence="2 5" id="KW-0812">Transmembrane</keyword>
<feature type="domain" description="Major facilitator superfamily (MFS) profile" evidence="6">
    <location>
        <begin position="1"/>
        <end position="352"/>
    </location>
</feature>